<gene>
    <name evidence="4" type="ORF">ALC53_14006</name>
</gene>
<dbReference type="PANTHER" id="PTHR11596">
    <property type="entry name" value="ALKALINE PHOSPHATASE"/>
    <property type="match status" value="1"/>
</dbReference>
<dbReference type="SUPFAM" id="SSF53649">
    <property type="entry name" value="Alkaline phosphatase-like"/>
    <property type="match status" value="1"/>
</dbReference>
<name>A0A195ATM5_9HYME</name>
<comment type="cofactor">
    <cofactor evidence="3">
        <name>Mg(2+)</name>
        <dbReference type="ChEBI" id="CHEBI:18420"/>
    </cofactor>
    <text evidence="3">Binds 1 Mg(2+) ion.</text>
</comment>
<feature type="binding site" evidence="3">
    <location>
        <position position="299"/>
    </location>
    <ligand>
        <name>Zn(2+)</name>
        <dbReference type="ChEBI" id="CHEBI:29105"/>
        <label>2</label>
    </ligand>
</feature>
<dbReference type="EC" id="3.1.3.1" evidence="1"/>
<dbReference type="Gene3D" id="3.40.720.10">
    <property type="entry name" value="Alkaline Phosphatase, subunit A"/>
    <property type="match status" value="1"/>
</dbReference>
<organism evidence="4 5">
    <name type="scientific">Atta colombica</name>
    <dbReference type="NCBI Taxonomy" id="520822"/>
    <lineage>
        <taxon>Eukaryota</taxon>
        <taxon>Metazoa</taxon>
        <taxon>Ecdysozoa</taxon>
        <taxon>Arthropoda</taxon>
        <taxon>Hexapoda</taxon>
        <taxon>Insecta</taxon>
        <taxon>Pterygota</taxon>
        <taxon>Neoptera</taxon>
        <taxon>Endopterygota</taxon>
        <taxon>Hymenoptera</taxon>
        <taxon>Apocrita</taxon>
        <taxon>Aculeata</taxon>
        <taxon>Formicoidea</taxon>
        <taxon>Formicidae</taxon>
        <taxon>Myrmicinae</taxon>
        <taxon>Atta</taxon>
    </lineage>
</organism>
<dbReference type="AlphaFoldDB" id="A0A195ATM5"/>
<evidence type="ECO:0000256" key="1">
    <source>
        <dbReference type="ARBA" id="ARBA00012647"/>
    </source>
</evidence>
<dbReference type="GO" id="GO:0004035">
    <property type="term" value="F:alkaline phosphatase activity"/>
    <property type="evidence" value="ECO:0007669"/>
    <property type="project" value="UniProtKB-EC"/>
</dbReference>
<keyword evidence="3" id="KW-0862">Zinc</keyword>
<dbReference type="PANTHER" id="PTHR11596:SF5">
    <property type="entry name" value="ALKALINE PHOSPHATASE"/>
    <property type="match status" value="1"/>
</dbReference>
<dbReference type="InterPro" id="IPR017850">
    <property type="entry name" value="Alkaline_phosphatase_core_sf"/>
</dbReference>
<dbReference type="STRING" id="520822.A0A195ATM5"/>
<keyword evidence="3" id="KW-0479">Metal-binding</keyword>
<evidence type="ECO:0000313" key="5">
    <source>
        <dbReference type="Proteomes" id="UP000078540"/>
    </source>
</evidence>
<comment type="cofactor">
    <cofactor evidence="3">
        <name>Zn(2+)</name>
        <dbReference type="ChEBI" id="CHEBI:29105"/>
    </cofactor>
    <text evidence="3">Binds 2 Zn(2+) ions.</text>
</comment>
<sequence length="349" mass="39327">MKKSTPRAPPRNRLIKLGIGEECVTAKFYPPINEELWNTLERTALKLHRFRIAALRLRITNFKVNVCSALTLRESSDYTGTKSKVIYGGKEGLFEALRHIFGAEIVERQIELSLLCIEYRSEKQFCQWKVSYGQKTAFHGLQKLLCEMEKVCQIRIKFVCLNSPTWSNLMQYIRSRLEFSEPFPQLYCLSDCGLCVSIGATTRMKRGATARDGSNVTALTSFALQISRCYISLLIKLATFRAQRLFQNTFRVDKKKREVWYETATRAIEMRIREAASTSVSGTTPPTGIARGVVLFVGDGMGMSTLTAARILAGQRHGNPGEETQLAWESFPAVALARCKLSNAVSLLE</sequence>
<dbReference type="EMBL" id="KQ976741">
    <property type="protein sequence ID" value="KYM75578.1"/>
    <property type="molecule type" value="Genomic_DNA"/>
</dbReference>
<accession>A0A195ATM5</accession>
<evidence type="ECO:0000256" key="3">
    <source>
        <dbReference type="PIRSR" id="PIRSR601952-2"/>
    </source>
</evidence>
<dbReference type="GO" id="GO:0046872">
    <property type="term" value="F:metal ion binding"/>
    <property type="evidence" value="ECO:0007669"/>
    <property type="project" value="UniProtKB-KW"/>
</dbReference>
<evidence type="ECO:0000313" key="4">
    <source>
        <dbReference type="EMBL" id="KYM75578.1"/>
    </source>
</evidence>
<proteinExistence type="predicted"/>
<evidence type="ECO:0000256" key="2">
    <source>
        <dbReference type="ARBA" id="ARBA00022553"/>
    </source>
</evidence>
<feature type="binding site" evidence="3">
    <location>
        <position position="299"/>
    </location>
    <ligand>
        <name>Mg(2+)</name>
        <dbReference type="ChEBI" id="CHEBI:18420"/>
    </ligand>
</feature>
<keyword evidence="5" id="KW-1185">Reference proteome</keyword>
<keyword evidence="3" id="KW-0460">Magnesium</keyword>
<reference evidence="4 5" key="1">
    <citation type="submission" date="2015-09" db="EMBL/GenBank/DDBJ databases">
        <title>Atta colombica WGS genome.</title>
        <authorList>
            <person name="Nygaard S."/>
            <person name="Hu H."/>
            <person name="Boomsma J."/>
            <person name="Zhang G."/>
        </authorList>
    </citation>
    <scope>NUCLEOTIDE SEQUENCE [LARGE SCALE GENOMIC DNA]</scope>
    <source>
        <strain evidence="4">Treedump-2</strain>
        <tissue evidence="4">Whole body</tissue>
    </source>
</reference>
<dbReference type="InterPro" id="IPR001952">
    <property type="entry name" value="Alkaline_phosphatase"/>
</dbReference>
<dbReference type="Proteomes" id="UP000078540">
    <property type="component" value="Unassembled WGS sequence"/>
</dbReference>
<dbReference type="Pfam" id="PF00245">
    <property type="entry name" value="Alk_phosphatase"/>
    <property type="match status" value="1"/>
</dbReference>
<keyword evidence="2" id="KW-0597">Phosphoprotein</keyword>
<protein>
    <recommendedName>
        <fullName evidence="1">alkaline phosphatase</fullName>
        <ecNumber evidence="1">3.1.3.1</ecNumber>
    </recommendedName>
</protein>